<dbReference type="RefSeq" id="WP_317776003.1">
    <property type="nucleotide sequence ID" value="NZ_JAWMAJ010000340.1"/>
</dbReference>
<proteinExistence type="predicted"/>
<protein>
    <submittedName>
        <fullName evidence="2">Uncharacterized protein</fullName>
    </submittedName>
</protein>
<evidence type="ECO:0000313" key="2">
    <source>
        <dbReference type="EMBL" id="MDV7223604.1"/>
    </source>
</evidence>
<dbReference type="EMBL" id="JAWMAJ010000340">
    <property type="protein sequence ID" value="MDV7223604.1"/>
    <property type="molecule type" value="Genomic_DNA"/>
</dbReference>
<feature type="region of interest" description="Disordered" evidence="1">
    <location>
        <begin position="81"/>
        <end position="110"/>
    </location>
</feature>
<gene>
    <name evidence="2" type="ORF">R5A26_47595</name>
</gene>
<dbReference type="Proteomes" id="UP001187346">
    <property type="component" value="Unassembled WGS sequence"/>
</dbReference>
<organism evidence="2 3">
    <name type="scientific">Streptomyces prunicolor</name>
    <dbReference type="NCBI Taxonomy" id="67348"/>
    <lineage>
        <taxon>Bacteria</taxon>
        <taxon>Bacillati</taxon>
        <taxon>Actinomycetota</taxon>
        <taxon>Actinomycetes</taxon>
        <taxon>Kitasatosporales</taxon>
        <taxon>Streptomycetaceae</taxon>
        <taxon>Streptomyces</taxon>
    </lineage>
</organism>
<feature type="region of interest" description="Disordered" evidence="1">
    <location>
        <begin position="1"/>
        <end position="22"/>
    </location>
</feature>
<accession>A0ABU4FSK6</accession>
<evidence type="ECO:0000313" key="3">
    <source>
        <dbReference type="Proteomes" id="UP001187346"/>
    </source>
</evidence>
<evidence type="ECO:0000256" key="1">
    <source>
        <dbReference type="SAM" id="MobiDB-lite"/>
    </source>
</evidence>
<reference evidence="2 3" key="1">
    <citation type="submission" date="2023-10" db="EMBL/GenBank/DDBJ databases">
        <title>Characterization of rhizosphere-enriched actinobacteria from wheat plants lab-grown on chernevaya soil.</title>
        <authorList>
            <person name="Tikhonova E.N."/>
            <person name="Konopkin A."/>
            <person name="Kravchenko I.K."/>
        </authorList>
    </citation>
    <scope>NUCLEOTIDE SEQUENCE [LARGE SCALE GENOMIC DNA]</scope>
    <source>
        <strain evidence="2 3">RR29</strain>
    </source>
</reference>
<sequence>MSVGGAMSGVEAGPPSPVNPSPYRRLRLAVALWRAHRATGDGRFPRRTDRAVGLLEAALGYAGRENRVELLEGIAALHAESARRGGGAARGRGRWRRYAGRCPTRDRTRR</sequence>
<keyword evidence="3" id="KW-1185">Reference proteome</keyword>
<name>A0ABU4FSK6_9ACTN</name>
<comment type="caution">
    <text evidence="2">The sequence shown here is derived from an EMBL/GenBank/DDBJ whole genome shotgun (WGS) entry which is preliminary data.</text>
</comment>